<evidence type="ECO:0000313" key="3">
    <source>
        <dbReference type="Proteomes" id="UP001221217"/>
    </source>
</evidence>
<accession>A0AAJ1MLS3</accession>
<evidence type="ECO:0000259" key="1">
    <source>
        <dbReference type="PROSITE" id="PS51387"/>
    </source>
</evidence>
<organism evidence="2 3">
    <name type="scientific">Candidatus Thalassospirochaeta sargassi</name>
    <dbReference type="NCBI Taxonomy" id="3119039"/>
    <lineage>
        <taxon>Bacteria</taxon>
        <taxon>Pseudomonadati</taxon>
        <taxon>Spirochaetota</taxon>
        <taxon>Spirochaetia</taxon>
        <taxon>Spirochaetales</taxon>
        <taxon>Spirochaetaceae</taxon>
        <taxon>Candidatus Thalassospirochaeta</taxon>
    </lineage>
</organism>
<dbReference type="Pfam" id="PF00941">
    <property type="entry name" value="FAD_binding_5"/>
    <property type="match status" value="1"/>
</dbReference>
<dbReference type="GO" id="GO:0016491">
    <property type="term" value="F:oxidoreductase activity"/>
    <property type="evidence" value="ECO:0007669"/>
    <property type="project" value="InterPro"/>
</dbReference>
<dbReference type="Gene3D" id="3.30.465.10">
    <property type="match status" value="1"/>
</dbReference>
<comment type="caution">
    <text evidence="2">The sequence shown here is derived from an EMBL/GenBank/DDBJ whole genome shotgun (WGS) entry which is preliminary data.</text>
</comment>
<dbReference type="PANTHER" id="PTHR42659">
    <property type="entry name" value="XANTHINE DEHYDROGENASE SUBUNIT C-RELATED"/>
    <property type="match status" value="1"/>
</dbReference>
<dbReference type="Proteomes" id="UP001221217">
    <property type="component" value="Unassembled WGS sequence"/>
</dbReference>
<name>A0AAJ1MLS3_9SPIO</name>
<sequence>MIKNIRSPLVYYPKTVNEMLSLYKSMPDSLLYAGGTGILASKNTKYPELPGNIIYLRRIEELSAIRRSEGYLEIGACAKLNRILGIGEHVLKPALYAAIRNIGTKEVRNIATIGGNICSPYRTKTLIPLLSLLETRLELRKQGSSRWINVRKFVSPEEGLHEGEVLTRLRIPFNNFNHQSYIITGDLKSDYRGALTFACLASVQKENLSAIKFAAGIGDNGIFRAREFEEALSGRKLPLYAITEDPVFARLTSALKNQSDEVSSFHSRQIEGLFLTFMHSLNDML</sequence>
<protein>
    <submittedName>
        <fullName evidence="2">FAD binding domain-containing protein</fullName>
    </submittedName>
</protein>
<dbReference type="SUPFAM" id="SSF56176">
    <property type="entry name" value="FAD-binding/transporter-associated domain-like"/>
    <property type="match status" value="1"/>
</dbReference>
<reference evidence="2 3" key="1">
    <citation type="submission" date="2022-12" db="EMBL/GenBank/DDBJ databases">
        <title>Metagenome assembled genome from gulf of manar.</title>
        <authorList>
            <person name="Kohli P."/>
            <person name="Pk S."/>
            <person name="Venkata Ramana C."/>
            <person name="Sasikala C."/>
        </authorList>
    </citation>
    <scope>NUCLEOTIDE SEQUENCE [LARGE SCALE GENOMIC DNA]</scope>
    <source>
        <strain evidence="2">JB008</strain>
    </source>
</reference>
<proteinExistence type="predicted"/>
<dbReference type="InterPro" id="IPR016166">
    <property type="entry name" value="FAD-bd_PCMH"/>
</dbReference>
<feature type="domain" description="FAD-binding PCMH-type" evidence="1">
    <location>
        <begin position="3"/>
        <end position="176"/>
    </location>
</feature>
<evidence type="ECO:0000313" key="2">
    <source>
        <dbReference type="EMBL" id="MDC7228211.1"/>
    </source>
</evidence>
<dbReference type="GO" id="GO:0071949">
    <property type="term" value="F:FAD binding"/>
    <property type="evidence" value="ECO:0007669"/>
    <property type="project" value="InterPro"/>
</dbReference>
<dbReference type="PANTHER" id="PTHR42659:SF9">
    <property type="entry name" value="XANTHINE DEHYDROGENASE FAD-BINDING SUBUNIT XDHB-RELATED"/>
    <property type="match status" value="1"/>
</dbReference>
<dbReference type="AlphaFoldDB" id="A0AAJ1MLS3"/>
<dbReference type="InterPro" id="IPR016169">
    <property type="entry name" value="FAD-bd_PCMH_sub2"/>
</dbReference>
<dbReference type="InterPro" id="IPR051312">
    <property type="entry name" value="Diverse_Substr_Oxidored"/>
</dbReference>
<dbReference type="EMBL" id="JAQQAL010000042">
    <property type="protein sequence ID" value="MDC7228211.1"/>
    <property type="molecule type" value="Genomic_DNA"/>
</dbReference>
<dbReference type="PROSITE" id="PS51387">
    <property type="entry name" value="FAD_PCMH"/>
    <property type="match status" value="1"/>
</dbReference>
<dbReference type="InterPro" id="IPR036318">
    <property type="entry name" value="FAD-bd_PCMH-like_sf"/>
</dbReference>
<gene>
    <name evidence="2" type="ORF">PQJ61_15725</name>
</gene>
<dbReference type="InterPro" id="IPR002346">
    <property type="entry name" value="Mopterin_DH_FAD-bd"/>
</dbReference>